<reference evidence="2" key="1">
    <citation type="submission" date="2024-04" db="EMBL/GenBank/DDBJ databases">
        <title>Salinicola lusitanus LLJ914,a marine bacterium isolated from the Okinawa Trough.</title>
        <authorList>
            <person name="Li J."/>
        </authorList>
    </citation>
    <scope>NUCLEOTIDE SEQUENCE [LARGE SCALE GENOMIC DNA]</scope>
</reference>
<comment type="caution">
    <text evidence="1">The sequence shown here is derived from an EMBL/GenBank/DDBJ whole genome shotgun (WGS) entry which is preliminary data.</text>
</comment>
<accession>A0AAW0PWB8</accession>
<sequence length="136" mass="15759">MSDRVYDWRSMMGNFRIFALYSFWRSSSVMVAFELLGPLSSRPGYSCPSCGRGEGEDWDPNPTGICPLITRPIRHNVTLRRRARDVWVSVSHGRTRVKNSACSLHCAYHNFRILSGERDTDWFLFIYRRGSIHLLA</sequence>
<dbReference type="AlphaFoldDB" id="A0AAW0PWB8"/>
<protein>
    <recommendedName>
        <fullName evidence="3">Secreted protein</fullName>
    </recommendedName>
</protein>
<gene>
    <name evidence="1" type="ORF">WMY93_005096</name>
</gene>
<name>A0AAW0PWB8_9GOBI</name>
<keyword evidence="2" id="KW-1185">Reference proteome</keyword>
<proteinExistence type="predicted"/>
<evidence type="ECO:0000313" key="2">
    <source>
        <dbReference type="Proteomes" id="UP001460270"/>
    </source>
</evidence>
<dbReference type="Proteomes" id="UP001460270">
    <property type="component" value="Unassembled WGS sequence"/>
</dbReference>
<evidence type="ECO:0008006" key="3">
    <source>
        <dbReference type="Google" id="ProtNLM"/>
    </source>
</evidence>
<dbReference type="EMBL" id="JBBPFD010000003">
    <property type="protein sequence ID" value="KAK7934200.1"/>
    <property type="molecule type" value="Genomic_DNA"/>
</dbReference>
<evidence type="ECO:0000313" key="1">
    <source>
        <dbReference type="EMBL" id="KAK7934200.1"/>
    </source>
</evidence>
<organism evidence="1 2">
    <name type="scientific">Mugilogobius chulae</name>
    <name type="common">yellowstripe goby</name>
    <dbReference type="NCBI Taxonomy" id="88201"/>
    <lineage>
        <taxon>Eukaryota</taxon>
        <taxon>Metazoa</taxon>
        <taxon>Chordata</taxon>
        <taxon>Craniata</taxon>
        <taxon>Vertebrata</taxon>
        <taxon>Euteleostomi</taxon>
        <taxon>Actinopterygii</taxon>
        <taxon>Neopterygii</taxon>
        <taxon>Teleostei</taxon>
        <taxon>Neoteleostei</taxon>
        <taxon>Acanthomorphata</taxon>
        <taxon>Gobiaria</taxon>
        <taxon>Gobiiformes</taxon>
        <taxon>Gobioidei</taxon>
        <taxon>Gobiidae</taxon>
        <taxon>Gobionellinae</taxon>
        <taxon>Mugilogobius</taxon>
    </lineage>
</organism>